<dbReference type="Proteomes" id="UP000535437">
    <property type="component" value="Unassembled WGS sequence"/>
</dbReference>
<name>A0A7Z0GL97_9MICC</name>
<comment type="caution">
    <text evidence="1">The sequence shown here is derived from an EMBL/GenBank/DDBJ whole genome shotgun (WGS) entry which is preliminary data.</text>
</comment>
<dbReference type="AlphaFoldDB" id="A0A7Z0GL97"/>
<evidence type="ECO:0000313" key="1">
    <source>
        <dbReference type="EMBL" id="NYJ78089.1"/>
    </source>
</evidence>
<evidence type="ECO:0000313" key="2">
    <source>
        <dbReference type="Proteomes" id="UP000535437"/>
    </source>
</evidence>
<accession>A0A7Z0GL97</accession>
<gene>
    <name evidence="1" type="ORF">HNR09_001500</name>
</gene>
<organism evidence="1 2">
    <name type="scientific">Nesterenkonia xinjiangensis</name>
    <dbReference type="NCBI Taxonomy" id="225327"/>
    <lineage>
        <taxon>Bacteria</taxon>
        <taxon>Bacillati</taxon>
        <taxon>Actinomycetota</taxon>
        <taxon>Actinomycetes</taxon>
        <taxon>Micrococcales</taxon>
        <taxon>Micrococcaceae</taxon>
        <taxon>Nesterenkonia</taxon>
    </lineage>
</organism>
<protein>
    <submittedName>
        <fullName evidence="1">Uncharacterized protein</fullName>
    </submittedName>
</protein>
<dbReference type="EMBL" id="JACCFY010000001">
    <property type="protein sequence ID" value="NYJ78089.1"/>
    <property type="molecule type" value="Genomic_DNA"/>
</dbReference>
<keyword evidence="2" id="KW-1185">Reference proteome</keyword>
<dbReference type="RefSeq" id="WP_179541479.1">
    <property type="nucleotide sequence ID" value="NZ_BAAALL010000002.1"/>
</dbReference>
<sequence>MSTDAEHVMPRRFAAIAAALGLTAVFGGSAAVVSPQEGPEAVTASLSPEKQSLLDTDEDLLVTVDVASSQITDVAVPEVPGAPGLLSASERELLNSGAPTIVTMDVETGEIVSVRGA</sequence>
<reference evidence="1 2" key="1">
    <citation type="submission" date="2020-07" db="EMBL/GenBank/DDBJ databases">
        <title>Sequencing the genomes of 1000 actinobacteria strains.</title>
        <authorList>
            <person name="Klenk H.-P."/>
        </authorList>
    </citation>
    <scope>NUCLEOTIDE SEQUENCE [LARGE SCALE GENOMIC DNA]</scope>
    <source>
        <strain evidence="1 2">DSM 15475</strain>
    </source>
</reference>
<proteinExistence type="predicted"/>